<dbReference type="Gene3D" id="3.40.190.10">
    <property type="entry name" value="Periplasmic binding protein-like II"/>
    <property type="match status" value="1"/>
</dbReference>
<dbReference type="PANTHER" id="PTHR43649:SF12">
    <property type="entry name" value="DIACETYLCHITOBIOSE BINDING PROTEIN DASA"/>
    <property type="match status" value="1"/>
</dbReference>
<keyword evidence="1" id="KW-0732">Signal</keyword>
<organism evidence="2 3">
    <name type="scientific">Phormidium tenue FACHB-1050</name>
    <dbReference type="NCBI Taxonomy" id="2692857"/>
    <lineage>
        <taxon>Bacteria</taxon>
        <taxon>Bacillati</taxon>
        <taxon>Cyanobacteriota</taxon>
        <taxon>Cyanophyceae</taxon>
        <taxon>Oscillatoriophycideae</taxon>
        <taxon>Oscillatoriales</taxon>
        <taxon>Oscillatoriaceae</taxon>
        <taxon>Phormidium</taxon>
    </lineage>
</organism>
<proteinExistence type="predicted"/>
<evidence type="ECO:0000313" key="2">
    <source>
        <dbReference type="EMBL" id="MBD2317272.1"/>
    </source>
</evidence>
<evidence type="ECO:0000256" key="1">
    <source>
        <dbReference type="SAM" id="SignalP"/>
    </source>
</evidence>
<gene>
    <name evidence="2" type="ORF">H6G05_10505</name>
</gene>
<accession>A0ABR8CAG5</accession>
<protein>
    <submittedName>
        <fullName evidence="2">Carbohydrate ABC transporter substrate-binding protein</fullName>
    </submittedName>
</protein>
<dbReference type="PANTHER" id="PTHR43649">
    <property type="entry name" value="ARABINOSE-BINDING PROTEIN-RELATED"/>
    <property type="match status" value="1"/>
</dbReference>
<feature type="chain" id="PRO_5045210341" evidence="1">
    <location>
        <begin position="20"/>
        <end position="469"/>
    </location>
</feature>
<dbReference type="SUPFAM" id="SSF53850">
    <property type="entry name" value="Periplasmic binding protein-like II"/>
    <property type="match status" value="1"/>
</dbReference>
<dbReference type="Proteomes" id="UP000618445">
    <property type="component" value="Unassembled WGS sequence"/>
</dbReference>
<dbReference type="PROSITE" id="PS51257">
    <property type="entry name" value="PROKAR_LIPOPROTEIN"/>
    <property type="match status" value="1"/>
</dbReference>
<keyword evidence="3" id="KW-1185">Reference proteome</keyword>
<dbReference type="InterPro" id="IPR050490">
    <property type="entry name" value="Bact_solute-bd_prot1"/>
</dbReference>
<name>A0ABR8CAG5_9CYAN</name>
<evidence type="ECO:0000313" key="3">
    <source>
        <dbReference type="Proteomes" id="UP000618445"/>
    </source>
</evidence>
<comment type="caution">
    <text evidence="2">The sequence shown here is derived from an EMBL/GenBank/DDBJ whole genome shotgun (WGS) entry which is preliminary data.</text>
</comment>
<dbReference type="EMBL" id="JACJQY010000013">
    <property type="protein sequence ID" value="MBD2317272.1"/>
    <property type="molecule type" value="Genomic_DNA"/>
</dbReference>
<reference evidence="2 3" key="1">
    <citation type="journal article" date="2020" name="ISME J.">
        <title>Comparative genomics reveals insights into cyanobacterial evolution and habitat adaptation.</title>
        <authorList>
            <person name="Chen M.Y."/>
            <person name="Teng W.K."/>
            <person name="Zhao L."/>
            <person name="Hu C.X."/>
            <person name="Zhou Y.K."/>
            <person name="Han B.P."/>
            <person name="Song L.R."/>
            <person name="Shu W.S."/>
        </authorList>
    </citation>
    <scope>NUCLEOTIDE SEQUENCE [LARGE SCALE GENOMIC DNA]</scope>
    <source>
        <strain evidence="2 3">FACHB-1050</strain>
    </source>
</reference>
<dbReference type="RefSeq" id="WP_190578122.1">
    <property type="nucleotide sequence ID" value="NZ_CAWPQU010000005.1"/>
</dbReference>
<sequence>MLRRQFNRLSLSLAGLGLAACSDSTVLNYRIPERTSKFRVWWIQSFYPAETEALSQIVAEWEKRNNSKVEITFYNDGSINRDAENALENGNPPDILFSNTAEFALYPKLAWQNKLVDVSDVVEPVKNLFSPIALKAVAYKNSANPKPAYYAVPIAQLSAGLHYWRDLLADVGMADTSIPKDWDSFWTFWQTAQDRANNKGKKDLYGIGLPMSAEGTDVIFMFEQFLTAYGVELLDDNGQLQIDSPKNRQGIIDALTKYTGFYKSKHVPPTAVQWTDADNNQVFLSRNSFMTTNPGLSIPASQQFDPEVYNKKLVTTEWSLAPDGKPLNYLVAVKQAVIFAAANVKENKDDIAKEKARQDLAKNLLSHIIQPDNLLTYLKGAGGRYFPTMPKLLEDPYYKDSKDPHILAATKQFQNTKSFYTSQNPAYSEVGAKQIWGKTIKSVATGANTPQQAANEAIAQIKNIFTQWK</sequence>
<feature type="signal peptide" evidence="1">
    <location>
        <begin position="1"/>
        <end position="19"/>
    </location>
</feature>